<evidence type="ECO:0000313" key="2">
    <source>
        <dbReference type="EMBL" id="GGI50061.1"/>
    </source>
</evidence>
<dbReference type="Proteomes" id="UP000662074">
    <property type="component" value="Unassembled WGS sequence"/>
</dbReference>
<keyword evidence="1" id="KW-0472">Membrane</keyword>
<reference evidence="2" key="1">
    <citation type="journal article" date="2014" name="Int. J. Syst. Evol. Microbiol.">
        <title>Complete genome sequence of Corynebacterium casei LMG S-19264T (=DSM 44701T), isolated from a smear-ripened cheese.</title>
        <authorList>
            <consortium name="US DOE Joint Genome Institute (JGI-PGF)"/>
            <person name="Walter F."/>
            <person name="Albersmeier A."/>
            <person name="Kalinowski J."/>
            <person name="Ruckert C."/>
        </authorList>
    </citation>
    <scope>NUCLEOTIDE SEQUENCE</scope>
    <source>
        <strain evidence="2">CCM 8711</strain>
    </source>
</reference>
<dbReference type="Gene3D" id="2.40.160.20">
    <property type="match status" value="1"/>
</dbReference>
<evidence type="ECO:0000313" key="3">
    <source>
        <dbReference type="Proteomes" id="UP000662074"/>
    </source>
</evidence>
<evidence type="ECO:0000256" key="1">
    <source>
        <dbReference type="SAM" id="Phobius"/>
    </source>
</evidence>
<keyword evidence="1" id="KW-0812">Transmembrane</keyword>
<proteinExistence type="predicted"/>
<comment type="caution">
    <text evidence="2">The sequence shown here is derived from an EMBL/GenBank/DDBJ whole genome shotgun (WGS) entry which is preliminary data.</text>
</comment>
<accession>A0A917N0Q5</accession>
<protein>
    <recommendedName>
        <fullName evidence="4">Outer membrane protein beta-barrel domain-containing protein</fullName>
    </recommendedName>
</protein>
<keyword evidence="1" id="KW-1133">Transmembrane helix</keyword>
<gene>
    <name evidence="2" type="ORF">GCM10011425_12730</name>
</gene>
<dbReference type="EMBL" id="BMDO01000002">
    <property type="protein sequence ID" value="GGI50061.1"/>
    <property type="molecule type" value="Genomic_DNA"/>
</dbReference>
<name>A0A917N0Q5_9SPHI</name>
<organism evidence="2 3">
    <name type="scientific">Mucilaginibacter galii</name>
    <dbReference type="NCBI Taxonomy" id="2005073"/>
    <lineage>
        <taxon>Bacteria</taxon>
        <taxon>Pseudomonadati</taxon>
        <taxon>Bacteroidota</taxon>
        <taxon>Sphingobacteriia</taxon>
        <taxon>Sphingobacteriales</taxon>
        <taxon>Sphingobacteriaceae</taxon>
        <taxon>Mucilaginibacter</taxon>
    </lineage>
</organism>
<keyword evidence="3" id="KW-1185">Reference proteome</keyword>
<sequence length="523" mass="57300">MKSSAWYHKLWRKKLDELPVKGNANVGWKLMEQQLNAHLPVSNAVTGGGMVKPLVSKLIALVGYVLPAAAMVGVGTYVAVSTGIKHKHVNKKIKKNEYHVHKASDSSRKVQFDIIAQDTVTAEDAKEGDTVGQIAVYNSMDSKSINSLKYQPKDISSDNNTKDAAARLNNKFINGSTSSNKLNINTAKFGSNNQVLKKNFVGVAKLSGTNYGKITNGQRSIDVANGKVDYNRRMSAMRNPDEVALFGVRQRGKPLVVYGAHTSPFVANQFSNQNDAGKYDFPKNKYISNQVIFPEEQFLDRTIAIKPKGIRSKPNKAAGSRTIIELTTPAYNYGLQAGLTTGSGSTGFYLGLTANYALTKRWLAEGSLLYNSSRTITGNFSHPSYYRPDSSAALSLADSRKVQPIDVSLNIQYRVNSLISLKAGPVLSFAGKQLNVSTRLGAVGGFRDTLRRTGTIDSVRNTTVLTNKVNVGLSTGIGVNLKHFNIEARYLWLPQYKVSNSWGNYNQPANRLQVGISYLFKSK</sequence>
<dbReference type="RefSeq" id="WP_188414884.1">
    <property type="nucleotide sequence ID" value="NZ_BMDO01000002.1"/>
</dbReference>
<dbReference type="AlphaFoldDB" id="A0A917N0Q5"/>
<feature type="transmembrane region" description="Helical" evidence="1">
    <location>
        <begin position="58"/>
        <end position="80"/>
    </location>
</feature>
<reference evidence="2" key="2">
    <citation type="submission" date="2020-09" db="EMBL/GenBank/DDBJ databases">
        <authorList>
            <person name="Sun Q."/>
            <person name="Sedlacek I."/>
        </authorList>
    </citation>
    <scope>NUCLEOTIDE SEQUENCE</scope>
    <source>
        <strain evidence="2">CCM 8711</strain>
    </source>
</reference>
<evidence type="ECO:0008006" key="4">
    <source>
        <dbReference type="Google" id="ProtNLM"/>
    </source>
</evidence>